<evidence type="ECO:0000256" key="6">
    <source>
        <dbReference type="SAM" id="MobiDB-lite"/>
    </source>
</evidence>
<dbReference type="SUPFAM" id="SSF56112">
    <property type="entry name" value="Protein kinase-like (PK-like)"/>
    <property type="match status" value="1"/>
</dbReference>
<dbReference type="AlphaFoldDB" id="A0A061RXU6"/>
<feature type="region of interest" description="Disordered" evidence="6">
    <location>
        <begin position="1"/>
        <end position="61"/>
    </location>
</feature>
<keyword evidence="3 8" id="KW-0418">Kinase</keyword>
<keyword evidence="2 5" id="KW-0547">Nucleotide-binding</keyword>
<dbReference type="GO" id="GO:0004672">
    <property type="term" value="F:protein kinase activity"/>
    <property type="evidence" value="ECO:0007669"/>
    <property type="project" value="InterPro"/>
</dbReference>
<feature type="compositionally biased region" description="Acidic residues" evidence="6">
    <location>
        <begin position="382"/>
        <end position="392"/>
    </location>
</feature>
<gene>
    <name evidence="8" type="primary">CAMK1</name>
    <name evidence="8" type="ORF">TSPGSL018_16993</name>
</gene>
<dbReference type="SMART" id="SM00220">
    <property type="entry name" value="S_TKc"/>
    <property type="match status" value="1"/>
</dbReference>
<dbReference type="InterPro" id="IPR008271">
    <property type="entry name" value="Ser/Thr_kinase_AS"/>
</dbReference>
<feature type="region of interest" description="Disordered" evidence="6">
    <location>
        <begin position="375"/>
        <end position="423"/>
    </location>
</feature>
<proteinExistence type="predicted"/>
<dbReference type="Pfam" id="PF00069">
    <property type="entry name" value="Pkinase"/>
    <property type="match status" value="1"/>
</dbReference>
<feature type="binding site" evidence="5">
    <location>
        <position position="94"/>
    </location>
    <ligand>
        <name>ATP</name>
        <dbReference type="ChEBI" id="CHEBI:30616"/>
    </ligand>
</feature>
<dbReference type="PROSITE" id="PS50011">
    <property type="entry name" value="PROTEIN_KINASE_DOM"/>
    <property type="match status" value="1"/>
</dbReference>
<dbReference type="PANTHER" id="PTHR24347">
    <property type="entry name" value="SERINE/THREONINE-PROTEIN KINASE"/>
    <property type="match status" value="1"/>
</dbReference>
<feature type="compositionally biased region" description="Basic residues" evidence="6">
    <location>
        <begin position="52"/>
        <end position="61"/>
    </location>
</feature>
<evidence type="ECO:0000259" key="7">
    <source>
        <dbReference type="PROSITE" id="PS50011"/>
    </source>
</evidence>
<accession>A0A061RXU6</accession>
<dbReference type="CDD" id="cd05117">
    <property type="entry name" value="STKc_CAMK"/>
    <property type="match status" value="1"/>
</dbReference>
<keyword evidence="1" id="KW-0808">Transferase</keyword>
<evidence type="ECO:0000256" key="1">
    <source>
        <dbReference type="ARBA" id="ARBA00022679"/>
    </source>
</evidence>
<evidence type="ECO:0000256" key="3">
    <source>
        <dbReference type="ARBA" id="ARBA00022777"/>
    </source>
</evidence>
<evidence type="ECO:0000256" key="2">
    <source>
        <dbReference type="ARBA" id="ARBA00022741"/>
    </source>
</evidence>
<dbReference type="PROSITE" id="PS00108">
    <property type="entry name" value="PROTEIN_KINASE_ST"/>
    <property type="match status" value="1"/>
</dbReference>
<organism evidence="8">
    <name type="scientific">Tetraselmis sp. GSL018</name>
    <dbReference type="NCBI Taxonomy" id="582737"/>
    <lineage>
        <taxon>Eukaryota</taxon>
        <taxon>Viridiplantae</taxon>
        <taxon>Chlorophyta</taxon>
        <taxon>core chlorophytes</taxon>
        <taxon>Chlorodendrophyceae</taxon>
        <taxon>Chlorodendrales</taxon>
        <taxon>Chlorodendraceae</taxon>
        <taxon>Tetraselmis</taxon>
    </lineage>
</organism>
<keyword evidence="4 5" id="KW-0067">ATP-binding</keyword>
<evidence type="ECO:0000256" key="4">
    <source>
        <dbReference type="ARBA" id="ARBA00022840"/>
    </source>
</evidence>
<name>A0A061RXU6_9CHLO</name>
<protein>
    <submittedName>
        <fullName evidence="8">Calcium/calmodulin-dependent protein kinase I</fullName>
    </submittedName>
</protein>
<sequence length="515" mass="56693">MGGACSRDVSDTTTPSFKRAQKGGADPTTAQDVKPVPEEGASSGGEASNRSMKQKKSKRKVREVYKLGKTLGTGGFSVVKMAVHRQTNEQYACKVMALPPPGAELDDSSNTREDIIKEIQILCKMEHPNVIFLKEFFDEGNKVYLITELLTGGELLDALLAKGSYTEEDARCCFEKLLAALSYLHKQEIAHRDLKLENLLLVDSEDITNIKLADFGLAKGSVQQQSMKTVCGTPQYVAPEIINEDGPESYGIEVDMWSAGIVLFILLGGYPPFYDESEPRLFAAIQKGKFGFEDEVWDDISDLAKDLIRKLIVVDPKKRLTADEALRHPWVTGKQAQKELKGTRQNMESRIRQNFRAKVKSVMAANRMKIMGAVAAGKSGKDEDEDEEDEDELLRKQAVAPTAPTVPYNPKPPNPLSRMLRPSPRPALSSLTVLHPLPNFKSPRGACKAPFFPLFLPSPVALILFSPSSPLLPLDLRALRTIFSVAHPPFSLFRPISPAFPSAFSHAPSSSFAHG</sequence>
<dbReference type="EMBL" id="GBEZ01007781">
    <property type="protein sequence ID" value="JAC77707.1"/>
    <property type="molecule type" value="Transcribed_RNA"/>
</dbReference>
<feature type="domain" description="Protein kinase" evidence="7">
    <location>
        <begin position="65"/>
        <end position="331"/>
    </location>
</feature>
<dbReference type="InterPro" id="IPR017441">
    <property type="entry name" value="Protein_kinase_ATP_BS"/>
</dbReference>
<dbReference type="InterPro" id="IPR000719">
    <property type="entry name" value="Prot_kinase_dom"/>
</dbReference>
<dbReference type="Gene3D" id="1.10.510.10">
    <property type="entry name" value="Transferase(Phosphotransferase) domain 1"/>
    <property type="match status" value="1"/>
</dbReference>
<dbReference type="PROSITE" id="PS00107">
    <property type="entry name" value="PROTEIN_KINASE_ATP"/>
    <property type="match status" value="1"/>
</dbReference>
<dbReference type="InterPro" id="IPR011009">
    <property type="entry name" value="Kinase-like_dom_sf"/>
</dbReference>
<dbReference type="GO" id="GO:0005524">
    <property type="term" value="F:ATP binding"/>
    <property type="evidence" value="ECO:0007669"/>
    <property type="project" value="UniProtKB-UniRule"/>
</dbReference>
<evidence type="ECO:0000313" key="8">
    <source>
        <dbReference type="EMBL" id="JAC77707.1"/>
    </source>
</evidence>
<evidence type="ECO:0000256" key="5">
    <source>
        <dbReference type="PROSITE-ProRule" id="PRU10141"/>
    </source>
</evidence>
<dbReference type="FunFam" id="1.10.510.10:FF:000571">
    <property type="entry name" value="Maternal embryonic leucine zipper kinase"/>
    <property type="match status" value="1"/>
</dbReference>
<reference evidence="8" key="1">
    <citation type="submission" date="2014-05" db="EMBL/GenBank/DDBJ databases">
        <title>The transcriptome of the halophilic microalga Tetraselmis sp. GSL018 isolated from the Great Salt Lake, Utah.</title>
        <authorList>
            <person name="Jinkerson R.E."/>
            <person name="D'Adamo S."/>
            <person name="Posewitz M.C."/>
        </authorList>
    </citation>
    <scope>NUCLEOTIDE SEQUENCE</scope>
    <source>
        <strain evidence="8">GSL018</strain>
    </source>
</reference>